<dbReference type="GO" id="GO:0003729">
    <property type="term" value="F:mRNA binding"/>
    <property type="evidence" value="ECO:0007669"/>
    <property type="project" value="InterPro"/>
</dbReference>
<feature type="domain" description="C3H1-type" evidence="6">
    <location>
        <begin position="147"/>
        <end position="175"/>
    </location>
</feature>
<keyword evidence="8" id="KW-1185">Reference proteome</keyword>
<evidence type="ECO:0000256" key="3">
    <source>
        <dbReference type="ARBA" id="ARBA00022771"/>
    </source>
</evidence>
<evidence type="ECO:0000256" key="1">
    <source>
        <dbReference type="ARBA" id="ARBA00022723"/>
    </source>
</evidence>
<keyword evidence="1 5" id="KW-0479">Metal-binding</keyword>
<dbReference type="SMART" id="SM00356">
    <property type="entry name" value="ZnF_C3H1"/>
    <property type="match status" value="2"/>
</dbReference>
<evidence type="ECO:0000256" key="5">
    <source>
        <dbReference type="PROSITE-ProRule" id="PRU00723"/>
    </source>
</evidence>
<dbReference type="EMBL" id="CP001942">
    <property type="protein sequence ID" value="ADM10935.1"/>
    <property type="molecule type" value="Genomic_DNA"/>
</dbReference>
<dbReference type="SUPFAM" id="SSF90229">
    <property type="entry name" value="CCCH zinc finger"/>
    <property type="match status" value="2"/>
</dbReference>
<evidence type="ECO:0000256" key="4">
    <source>
        <dbReference type="ARBA" id="ARBA00022833"/>
    </source>
</evidence>
<dbReference type="PANTHER" id="PTHR12547">
    <property type="entry name" value="CCCH ZINC FINGER/TIS11-RELATED"/>
    <property type="match status" value="1"/>
</dbReference>
<evidence type="ECO:0000256" key="2">
    <source>
        <dbReference type="ARBA" id="ARBA00022737"/>
    </source>
</evidence>
<dbReference type="Pfam" id="PF00642">
    <property type="entry name" value="zf-CCCH"/>
    <property type="match status" value="2"/>
</dbReference>
<dbReference type="InterPro" id="IPR036855">
    <property type="entry name" value="Znf_CCCH_sf"/>
</dbReference>
<dbReference type="FunFam" id="4.10.1000.10:FF:000001">
    <property type="entry name" value="zinc finger CCCH domain-containing protein 15-like"/>
    <property type="match status" value="1"/>
</dbReference>
<reference evidence="7 8" key="1">
    <citation type="journal article" date="2010" name="Nat. Commun.">
        <title>The complete sequence of the smallest known nuclear genome from the microsporidian Encephalitozoon intestinalis.</title>
        <authorList>
            <person name="Corradi N."/>
            <person name="Pombert J.-F."/>
            <person name="Farinelli L."/>
            <person name="Didier E.S."/>
            <person name="Keeling P.J."/>
        </authorList>
    </citation>
    <scope>NUCLEOTIDE SEQUENCE [LARGE SCALE GENOMIC DNA]</scope>
    <source>
        <strain evidence="7 8">ATCC 50506</strain>
    </source>
</reference>
<dbReference type="AlphaFoldDB" id="E0S5F0"/>
<evidence type="ECO:0000313" key="8">
    <source>
        <dbReference type="Proteomes" id="UP000002313"/>
    </source>
</evidence>
<reference evidence="7 8" key="2">
    <citation type="journal article" date="2012" name="Proc. Natl. Acad. Sci. U.S.A.">
        <title>Gain and loss of multiple functionally related, horizontally transferred genes in the reduced genomes of two microsporidian parasites.</title>
        <authorList>
            <person name="Pombert J.-F."/>
            <person name="Selman M."/>
            <person name="Burki F."/>
            <person name="Bardell F.T."/>
            <person name="Farinelli L."/>
            <person name="Solter L.F."/>
            <person name="Whitman D.W."/>
            <person name="Weiss L.M."/>
            <person name="Corradi N."/>
            <person name="Keeling P.J."/>
        </authorList>
    </citation>
    <scope>NUCLEOTIDE SEQUENCE [LARGE SCALE GENOMIC DNA]</scope>
    <source>
        <strain evidence="7 8">ATCC 50506</strain>
    </source>
</reference>
<feature type="zinc finger region" description="C3H1-type" evidence="5">
    <location>
        <begin position="109"/>
        <end position="137"/>
    </location>
</feature>
<name>E0S5F0_ENCIT</name>
<feature type="domain" description="C3H1-type" evidence="6">
    <location>
        <begin position="109"/>
        <end position="137"/>
    </location>
</feature>
<dbReference type="OrthoDB" id="410307at2759"/>
<gene>
    <name evidence="7" type="ORF">Eint_010730</name>
</gene>
<evidence type="ECO:0000313" key="7">
    <source>
        <dbReference type="EMBL" id="ADM10935.1"/>
    </source>
</evidence>
<dbReference type="FunFam" id="4.10.1000.10:FF:000002">
    <property type="entry name" value="Zinc finger protein 36, C3H1 type-like 1"/>
    <property type="match status" value="1"/>
</dbReference>
<dbReference type="Proteomes" id="UP000002313">
    <property type="component" value="Chromosome I"/>
</dbReference>
<dbReference type="PANTHER" id="PTHR12547:SF18">
    <property type="entry name" value="PROTEIN TIS11"/>
    <property type="match status" value="1"/>
</dbReference>
<sequence length="340" mass="39044">MDIFGGKVGRNPWTIETTSIDTSDCKEDHSIKCQCLQAKRTFRSKGICSCIKDNGKLSHVGSISHVSTPSNTKEQGVFERRQKAHDYKATTQGYPPSGKGSHANKKYQLYKTEMCRSHTEIGYCKYGDKCQFAHSKTELRYVQRHPKYKTETCKTFWEEGSCPYGKRCCFIHIPNIDIVNLSLHGYQEEDDKRHEAALGIEIDNPHDEVVFAKIDGYMLSSEEGLLYCPESSRKEGEEEWGLKVVYNSYSGKDHGPGIGHRSPKQSFEPIVEEESSEEIMLKRPFWESNYSKIWMEEETSLFYVPSPCKRKSESRALKQEGADRPFNKKISDFVFEYLGM</sequence>
<dbReference type="HOGENOM" id="CLU_801747_0_0_1"/>
<proteinExistence type="predicted"/>
<accession>E0S5F0</accession>
<keyword evidence="2" id="KW-0677">Repeat</keyword>
<dbReference type="VEuPathDB" id="MicrosporidiaDB:Eint_010730"/>
<dbReference type="InterPro" id="IPR000571">
    <property type="entry name" value="Znf_CCCH"/>
</dbReference>
<evidence type="ECO:0000259" key="6">
    <source>
        <dbReference type="PROSITE" id="PS50103"/>
    </source>
</evidence>
<dbReference type="GeneID" id="9698521"/>
<organism evidence="7 8">
    <name type="scientific">Encephalitozoon intestinalis (strain ATCC 50506)</name>
    <name type="common">Microsporidian parasite</name>
    <name type="synonym">Septata intestinalis</name>
    <dbReference type="NCBI Taxonomy" id="876142"/>
    <lineage>
        <taxon>Eukaryota</taxon>
        <taxon>Fungi</taxon>
        <taxon>Fungi incertae sedis</taxon>
        <taxon>Microsporidia</taxon>
        <taxon>Unikaryonidae</taxon>
        <taxon>Encephalitozoon</taxon>
    </lineage>
</organism>
<protein>
    <submittedName>
        <fullName evidence="7">Zinc finger domain-containing protein</fullName>
    </submittedName>
</protein>
<dbReference type="KEGG" id="ein:Eint_010730"/>
<dbReference type="Gene3D" id="4.10.1000.10">
    <property type="entry name" value="Zinc finger, CCCH-type"/>
    <property type="match status" value="2"/>
</dbReference>
<dbReference type="RefSeq" id="XP_003072295.1">
    <property type="nucleotide sequence ID" value="XM_003072249.1"/>
</dbReference>
<dbReference type="GO" id="GO:0008270">
    <property type="term" value="F:zinc ion binding"/>
    <property type="evidence" value="ECO:0007669"/>
    <property type="project" value="UniProtKB-KW"/>
</dbReference>
<dbReference type="InterPro" id="IPR045877">
    <property type="entry name" value="ZFP36-like"/>
</dbReference>
<keyword evidence="4 5" id="KW-0862">Zinc</keyword>
<dbReference type="PROSITE" id="PS50103">
    <property type="entry name" value="ZF_C3H1"/>
    <property type="match status" value="2"/>
</dbReference>
<feature type="zinc finger region" description="C3H1-type" evidence="5">
    <location>
        <begin position="147"/>
        <end position="175"/>
    </location>
</feature>
<keyword evidence="3 5" id="KW-0863">Zinc-finger</keyword>